<dbReference type="Gene3D" id="1.20.144.10">
    <property type="entry name" value="Phosphatidic acid phosphatase type 2/haloperoxidase"/>
    <property type="match status" value="1"/>
</dbReference>
<dbReference type="RefSeq" id="WP_006980688.1">
    <property type="nucleotide sequence ID" value="NZ_ABVL01000009.1"/>
</dbReference>
<proteinExistence type="predicted"/>
<dbReference type="InterPro" id="IPR036938">
    <property type="entry name" value="PAP2/HPO_sf"/>
</dbReference>
<evidence type="ECO:0000313" key="8">
    <source>
        <dbReference type="EMBL" id="EDY19186.1"/>
    </source>
</evidence>
<comment type="subcellular location">
    <subcellularLocation>
        <location evidence="1">Membrane</location>
        <topology evidence="1">Multi-pass membrane protein</topology>
    </subcellularLocation>
</comment>
<feature type="transmembrane region" description="Helical" evidence="6">
    <location>
        <begin position="155"/>
        <end position="173"/>
    </location>
</feature>
<feature type="transmembrane region" description="Helical" evidence="6">
    <location>
        <begin position="125"/>
        <end position="143"/>
    </location>
</feature>
<keyword evidence="9" id="KW-1185">Reference proteome</keyword>
<name>B4D375_9BACT</name>
<evidence type="ECO:0000256" key="3">
    <source>
        <dbReference type="ARBA" id="ARBA00022989"/>
    </source>
</evidence>
<dbReference type="eggNOG" id="COG0671">
    <property type="taxonomic scope" value="Bacteria"/>
</dbReference>
<protein>
    <submittedName>
        <fullName evidence="8">Phosphoesterase PA-phosphatase related</fullName>
    </submittedName>
</protein>
<dbReference type="PANTHER" id="PTHR31310:SF7">
    <property type="entry name" value="PA-PHOSPHATASE RELATED-FAMILY PROTEIN DDB_G0268928"/>
    <property type="match status" value="1"/>
</dbReference>
<dbReference type="Proteomes" id="UP000005824">
    <property type="component" value="Unassembled WGS sequence"/>
</dbReference>
<feature type="transmembrane region" description="Helical" evidence="6">
    <location>
        <begin position="69"/>
        <end position="90"/>
    </location>
</feature>
<dbReference type="InterPro" id="IPR052185">
    <property type="entry name" value="IPC_Synthase-Related"/>
</dbReference>
<evidence type="ECO:0000259" key="7">
    <source>
        <dbReference type="Pfam" id="PF14378"/>
    </source>
</evidence>
<dbReference type="STRING" id="497964.CfE428DRAFT_3363"/>
<evidence type="ECO:0000313" key="9">
    <source>
        <dbReference type="Proteomes" id="UP000005824"/>
    </source>
</evidence>
<evidence type="ECO:0000256" key="1">
    <source>
        <dbReference type="ARBA" id="ARBA00004141"/>
    </source>
</evidence>
<gene>
    <name evidence="8" type="ORF">CfE428DRAFT_3363</name>
</gene>
<evidence type="ECO:0000256" key="5">
    <source>
        <dbReference type="SAM" id="MobiDB-lite"/>
    </source>
</evidence>
<comment type="caution">
    <text evidence="8">The sequence shown here is derived from an EMBL/GenBank/DDBJ whole genome shotgun (WGS) entry which is preliminary data.</text>
</comment>
<evidence type="ECO:0000256" key="6">
    <source>
        <dbReference type="SAM" id="Phobius"/>
    </source>
</evidence>
<feature type="region of interest" description="Disordered" evidence="5">
    <location>
        <begin position="285"/>
        <end position="306"/>
    </location>
</feature>
<evidence type="ECO:0000256" key="2">
    <source>
        <dbReference type="ARBA" id="ARBA00022692"/>
    </source>
</evidence>
<feature type="domain" description="Inositolphosphotransferase Aur1/Ipt1" evidence="7">
    <location>
        <begin position="116"/>
        <end position="274"/>
    </location>
</feature>
<feature type="compositionally biased region" description="Polar residues" evidence="5">
    <location>
        <begin position="285"/>
        <end position="295"/>
    </location>
</feature>
<feature type="transmembrane region" description="Helical" evidence="6">
    <location>
        <begin position="255"/>
        <end position="274"/>
    </location>
</feature>
<dbReference type="GO" id="GO:0016020">
    <property type="term" value="C:membrane"/>
    <property type="evidence" value="ECO:0007669"/>
    <property type="project" value="UniProtKB-SubCell"/>
</dbReference>
<organism evidence="8 9">
    <name type="scientific">Chthoniobacter flavus Ellin428</name>
    <dbReference type="NCBI Taxonomy" id="497964"/>
    <lineage>
        <taxon>Bacteria</taxon>
        <taxon>Pseudomonadati</taxon>
        <taxon>Verrucomicrobiota</taxon>
        <taxon>Spartobacteria</taxon>
        <taxon>Chthoniobacterales</taxon>
        <taxon>Chthoniobacteraceae</taxon>
        <taxon>Chthoniobacter</taxon>
    </lineage>
</organism>
<dbReference type="EMBL" id="ABVL01000009">
    <property type="protein sequence ID" value="EDY19186.1"/>
    <property type="molecule type" value="Genomic_DNA"/>
</dbReference>
<dbReference type="SUPFAM" id="SSF48317">
    <property type="entry name" value="Acid phosphatase/Vanadium-dependent haloperoxidase"/>
    <property type="match status" value="1"/>
</dbReference>
<keyword evidence="3 6" id="KW-1133">Transmembrane helix</keyword>
<evidence type="ECO:0000256" key="4">
    <source>
        <dbReference type="ARBA" id="ARBA00023136"/>
    </source>
</evidence>
<dbReference type="InterPro" id="IPR026841">
    <property type="entry name" value="Aur1/Ipt1"/>
</dbReference>
<feature type="compositionally biased region" description="Basic residues" evidence="5">
    <location>
        <begin position="296"/>
        <end position="306"/>
    </location>
</feature>
<keyword evidence="4 6" id="KW-0472">Membrane</keyword>
<dbReference type="InParanoid" id="B4D375"/>
<dbReference type="AlphaFoldDB" id="B4D375"/>
<reference evidence="8 9" key="1">
    <citation type="journal article" date="2011" name="J. Bacteriol.">
        <title>Genome sequence of Chthoniobacter flavus Ellin428, an aerobic heterotrophic soil bacterium.</title>
        <authorList>
            <person name="Kant R."/>
            <person name="van Passel M.W."/>
            <person name="Palva A."/>
            <person name="Lucas S."/>
            <person name="Lapidus A."/>
            <person name="Glavina Del Rio T."/>
            <person name="Dalin E."/>
            <person name="Tice H."/>
            <person name="Bruce D."/>
            <person name="Goodwin L."/>
            <person name="Pitluck S."/>
            <person name="Larimer F.W."/>
            <person name="Land M.L."/>
            <person name="Hauser L."/>
            <person name="Sangwan P."/>
            <person name="de Vos W.M."/>
            <person name="Janssen P.H."/>
            <person name="Smidt H."/>
        </authorList>
    </citation>
    <scope>NUCLEOTIDE SEQUENCE [LARGE SCALE GENOMIC DNA]</scope>
    <source>
        <strain evidence="8 9">Ellin428</strain>
    </source>
</reference>
<dbReference type="PANTHER" id="PTHR31310">
    <property type="match status" value="1"/>
</dbReference>
<sequence length="306" mass="34793" precursor="true">MNRLRTLRLLPHEWFFGAFLLITSLRLIAAVGPLDPAALLYPGLLLLNAALIVWSEVRQTQARWFARLWAYPVMINVVFMTMGSTALKLVSHPQDTILQQLDGMLVGVTPSLRAESLITPWLTETFSFCYLLFFPYLFFSWVFYTWKGLPAFRRLCTGLFTIYAVGFLGYSTVPAAGPHLAMTNQFSVPLTGWVFTRINDYIVAHGSNGVDAFPSLHCAVSSYLLFFDRRHAPWRFRLYAVPCAGLWLATIYLRYHYFVDIVAGFALASFALWLSRRWEKSLGETSPESATTQPRPSHHASHLALR</sequence>
<keyword evidence="2 6" id="KW-0812">Transmembrane</keyword>
<accession>B4D375</accession>
<dbReference type="Pfam" id="PF14378">
    <property type="entry name" value="PAP2_3"/>
    <property type="match status" value="1"/>
</dbReference>
<feature type="transmembrane region" description="Helical" evidence="6">
    <location>
        <begin position="39"/>
        <end position="57"/>
    </location>
</feature>